<reference evidence="2 3" key="1">
    <citation type="submission" date="2020-08" db="EMBL/GenBank/DDBJ databases">
        <title>Genomic Encyclopedia of Type Strains, Phase IV (KMG-V): Genome sequencing to study the core and pangenomes of soil and plant-associated prokaryotes.</title>
        <authorList>
            <person name="Whitman W."/>
        </authorList>
    </citation>
    <scope>NUCLEOTIDE SEQUENCE [LARGE SCALE GENOMIC DNA]</scope>
    <source>
        <strain evidence="2 3">SEMIA 4034</strain>
    </source>
</reference>
<feature type="chain" id="PRO_5031050305" evidence="1">
    <location>
        <begin position="28"/>
        <end position="172"/>
    </location>
</feature>
<dbReference type="RefSeq" id="WP_183913463.1">
    <property type="nucleotide sequence ID" value="NZ_JACHBB010000001.1"/>
</dbReference>
<feature type="signal peptide" evidence="1">
    <location>
        <begin position="1"/>
        <end position="27"/>
    </location>
</feature>
<keyword evidence="1" id="KW-0732">Signal</keyword>
<name>A0A7W8UI76_9HYPH</name>
<keyword evidence="3" id="KW-1185">Reference proteome</keyword>
<organism evidence="2 3">
    <name type="scientific">Rhizobium lentis</name>
    <dbReference type="NCBI Taxonomy" id="1138194"/>
    <lineage>
        <taxon>Bacteria</taxon>
        <taxon>Pseudomonadati</taxon>
        <taxon>Pseudomonadota</taxon>
        <taxon>Alphaproteobacteria</taxon>
        <taxon>Hyphomicrobiales</taxon>
        <taxon>Rhizobiaceae</taxon>
        <taxon>Rhizobium/Agrobacterium group</taxon>
        <taxon>Rhizobium</taxon>
    </lineage>
</organism>
<comment type="caution">
    <text evidence="2">The sequence shown here is derived from an EMBL/GenBank/DDBJ whole genome shotgun (WGS) entry which is preliminary data.</text>
</comment>
<evidence type="ECO:0000256" key="1">
    <source>
        <dbReference type="SAM" id="SignalP"/>
    </source>
</evidence>
<sequence length="172" mass="18367">MSAAHARLFFACCLMAALGFNAEFASADTADSPSVFELGSSLEQARRISIEKGWQIRELSPNLPGQWYVDGAEVALFVCDNNRIAGVTKTRDGSIDDFASIVFYSFTSKYGEPKTTVVTYPLGPTTVSSIDSKFALPGGESLSVQLQSIGGHSKVTVHRASEALCPAETAPH</sequence>
<dbReference type="EMBL" id="JACHBC010000001">
    <property type="protein sequence ID" value="MBB5558496.1"/>
    <property type="molecule type" value="Genomic_DNA"/>
</dbReference>
<protein>
    <submittedName>
        <fullName evidence="2">Uncharacterized protein</fullName>
    </submittedName>
</protein>
<proteinExistence type="predicted"/>
<gene>
    <name evidence="2" type="ORF">GGI59_000123</name>
</gene>
<dbReference type="AlphaFoldDB" id="A0A7W8UI76"/>
<accession>A0A7W8UI76</accession>
<dbReference type="Proteomes" id="UP000528824">
    <property type="component" value="Unassembled WGS sequence"/>
</dbReference>
<evidence type="ECO:0000313" key="3">
    <source>
        <dbReference type="Proteomes" id="UP000528824"/>
    </source>
</evidence>
<evidence type="ECO:0000313" key="2">
    <source>
        <dbReference type="EMBL" id="MBB5558496.1"/>
    </source>
</evidence>